<dbReference type="GO" id="GO:0004348">
    <property type="term" value="F:glucosylceramidase activity"/>
    <property type="evidence" value="ECO:0007669"/>
    <property type="project" value="InterPro"/>
</dbReference>
<name>A0A6N9Q6J3_9BACL</name>
<evidence type="ECO:0000256" key="4">
    <source>
        <dbReference type="RuleBase" id="RU361188"/>
    </source>
</evidence>
<evidence type="ECO:0000259" key="6">
    <source>
        <dbReference type="Pfam" id="PF14200"/>
    </source>
</evidence>
<reference evidence="8 9" key="1">
    <citation type="submission" date="2019-01" db="EMBL/GenBank/DDBJ databases">
        <title>Chengkuizengella sp. nov., isolated from deep-sea sediment of East Pacific Ocean.</title>
        <authorList>
            <person name="Yang J."/>
            <person name="Lai Q."/>
            <person name="Shao Z."/>
        </authorList>
    </citation>
    <scope>NUCLEOTIDE SEQUENCE [LARGE SCALE GENOMIC DNA]</scope>
    <source>
        <strain evidence="8 9">YPA3-1-1</strain>
    </source>
</reference>
<comment type="caution">
    <text evidence="8">The sequence shown here is derived from an EMBL/GenBank/DDBJ whole genome shotgun (WGS) entry which is preliminary data.</text>
</comment>
<evidence type="ECO:0000259" key="5">
    <source>
        <dbReference type="Pfam" id="PF02055"/>
    </source>
</evidence>
<keyword evidence="9" id="KW-1185">Reference proteome</keyword>
<evidence type="ECO:0000256" key="2">
    <source>
        <dbReference type="ARBA" id="ARBA00022729"/>
    </source>
</evidence>
<evidence type="ECO:0000259" key="7">
    <source>
        <dbReference type="Pfam" id="PF17189"/>
    </source>
</evidence>
<dbReference type="OrthoDB" id="9806701at2"/>
<accession>A0A6N9Q6J3</accession>
<dbReference type="Pfam" id="PF17189">
    <property type="entry name" value="Glyco_hydro_30C"/>
    <property type="match status" value="1"/>
</dbReference>
<dbReference type="RefSeq" id="WP_160647043.1">
    <property type="nucleotide sequence ID" value="NZ_SIJB01000030.1"/>
</dbReference>
<dbReference type="InterPro" id="IPR013780">
    <property type="entry name" value="Glyco_hydro_b"/>
</dbReference>
<dbReference type="InterPro" id="IPR033452">
    <property type="entry name" value="GH30_C"/>
</dbReference>
<organism evidence="8 9">
    <name type="scientific">Chengkuizengella marina</name>
    <dbReference type="NCBI Taxonomy" id="2507566"/>
    <lineage>
        <taxon>Bacteria</taxon>
        <taxon>Bacillati</taxon>
        <taxon>Bacillota</taxon>
        <taxon>Bacilli</taxon>
        <taxon>Bacillales</taxon>
        <taxon>Paenibacillaceae</taxon>
        <taxon>Chengkuizengella</taxon>
    </lineage>
</organism>
<dbReference type="GO" id="GO:0016020">
    <property type="term" value="C:membrane"/>
    <property type="evidence" value="ECO:0007669"/>
    <property type="project" value="GOC"/>
</dbReference>
<keyword evidence="2" id="KW-0732">Signal</keyword>
<dbReference type="Proteomes" id="UP000448943">
    <property type="component" value="Unassembled WGS sequence"/>
</dbReference>
<dbReference type="EMBL" id="SIJB01000030">
    <property type="protein sequence ID" value="NBI30234.1"/>
    <property type="molecule type" value="Genomic_DNA"/>
</dbReference>
<dbReference type="InterPro" id="IPR008999">
    <property type="entry name" value="Actin-crosslinking"/>
</dbReference>
<evidence type="ECO:0000256" key="3">
    <source>
        <dbReference type="ARBA" id="ARBA00022801"/>
    </source>
</evidence>
<dbReference type="InterPro" id="IPR001139">
    <property type="entry name" value="Glyco_hydro_30"/>
</dbReference>
<dbReference type="Gene3D" id="2.60.40.1180">
    <property type="entry name" value="Golgi alpha-mannosidase II"/>
    <property type="match status" value="1"/>
</dbReference>
<feature type="domain" description="Glycosyl hydrolase family 30 beta sandwich" evidence="7">
    <location>
        <begin position="432"/>
        <end position="493"/>
    </location>
</feature>
<dbReference type="Pfam" id="PF02055">
    <property type="entry name" value="Glyco_hydro_30"/>
    <property type="match status" value="1"/>
</dbReference>
<dbReference type="InterPro" id="IPR000772">
    <property type="entry name" value="Ricin_B_lectin"/>
</dbReference>
<dbReference type="GO" id="GO:0006680">
    <property type="term" value="P:glucosylceramide catabolic process"/>
    <property type="evidence" value="ECO:0007669"/>
    <property type="project" value="TreeGrafter"/>
</dbReference>
<evidence type="ECO:0000256" key="1">
    <source>
        <dbReference type="ARBA" id="ARBA00005382"/>
    </source>
</evidence>
<dbReference type="InterPro" id="IPR017853">
    <property type="entry name" value="GH"/>
</dbReference>
<feature type="domain" description="Glycosyl hydrolase family 30 TIM-barrel" evidence="5">
    <location>
        <begin position="108"/>
        <end position="429"/>
    </location>
</feature>
<sequence>MSMNTVQHSFQKFIILALIFVLTFTSLIFSLSVNNNVSAAPTVAEVYFSSESSNTPPKSGNWYIDPAFAMTGVENQLSRQLDIPLTDPSGANVTTIQVNPNIEYQTILGLGTSLEESTIYNLSLMTPQKRDEVLRKLIDPVNGAGMNVFRITFGTSDFTGREFYSYEDVPGQFSIQKDIDFNIISTVQQAIAIGNETGNPIKIFASSWSAPAWMKTNNNLIGGYIKWEHHEDLAEYYRKAIQAYGNLGIPIYAMTIQNEPLYAAPDYPSMQLTPENEREIILALNNEFNTHGITTKLWSFDHNFEQVWDYIPEILNNPQANAAIDGVAFHDYAGEPTRMTEVHNNYTNKNVLVTERTVWGTSGADRIAQYFRNWAISYNAWVTMLDQNIAPEQWTGTPDPTMFIQSPTDRDSYWITPEYNFIAQFSKFVEEGAKRIDSNYGSAATVTNVSFLNPDNSIVSIVINQTNTDQTFKILSGSKEIFATLPAKTVGTYKWMKSESGGTGSEAPIGSIIAIIAMANNHYVTAEDAGNSPLIANRDVAQGWEQFEVVDGGDGFIALRSLANGKYVTAEDGGDSNLIANRDVIQEWERFRWIDNGDDTFSLQAKANGLYVTAEDGGNSPLIANRTSIDGWEKFHYIIQ</sequence>
<proteinExistence type="inferred from homology"/>
<keyword evidence="4" id="KW-0326">Glycosidase</keyword>
<dbReference type="PANTHER" id="PTHR11069:SF23">
    <property type="entry name" value="LYSOSOMAL ACID GLUCOSYLCERAMIDASE"/>
    <property type="match status" value="1"/>
</dbReference>
<gene>
    <name evidence="8" type="ORF">ERL59_14890</name>
</gene>
<dbReference type="SUPFAM" id="SSF51445">
    <property type="entry name" value="(Trans)glycosidases"/>
    <property type="match status" value="1"/>
</dbReference>
<dbReference type="PANTHER" id="PTHR11069">
    <property type="entry name" value="GLUCOSYLCERAMIDASE"/>
    <property type="match status" value="1"/>
</dbReference>
<evidence type="ECO:0000313" key="8">
    <source>
        <dbReference type="EMBL" id="NBI30234.1"/>
    </source>
</evidence>
<dbReference type="InterPro" id="IPR033453">
    <property type="entry name" value="Glyco_hydro_30_TIM-barrel"/>
</dbReference>
<comment type="similarity">
    <text evidence="1 4">Belongs to the glycosyl hydrolase 30 family.</text>
</comment>
<dbReference type="CDD" id="cd00257">
    <property type="entry name" value="beta-trefoil_FSCN-like"/>
    <property type="match status" value="1"/>
</dbReference>
<dbReference type="AlphaFoldDB" id="A0A6N9Q6J3"/>
<dbReference type="Gene3D" id="3.20.20.80">
    <property type="entry name" value="Glycosidases"/>
    <property type="match status" value="1"/>
</dbReference>
<keyword evidence="3 4" id="KW-0378">Hydrolase</keyword>
<dbReference type="Pfam" id="PF14200">
    <property type="entry name" value="RicinB_lectin_2"/>
    <property type="match status" value="1"/>
</dbReference>
<feature type="domain" description="Ricin B lectin" evidence="6">
    <location>
        <begin position="545"/>
        <end position="632"/>
    </location>
</feature>
<protein>
    <submittedName>
        <fullName evidence="8">Glycosyl hydrolase</fullName>
    </submittedName>
</protein>
<dbReference type="Gene3D" id="2.80.10.50">
    <property type="match status" value="1"/>
</dbReference>
<dbReference type="SUPFAM" id="SSF50405">
    <property type="entry name" value="Actin-crosslinking proteins"/>
    <property type="match status" value="1"/>
</dbReference>
<evidence type="ECO:0000313" key="9">
    <source>
        <dbReference type="Proteomes" id="UP000448943"/>
    </source>
</evidence>